<name>A0A2S6CS34_9CYAN</name>
<gene>
    <name evidence="1" type="ORF">CUN59_14605</name>
</gene>
<dbReference type="EMBL" id="PGEM01000107">
    <property type="protein sequence ID" value="PPJ62595.1"/>
    <property type="molecule type" value="Genomic_DNA"/>
</dbReference>
<comment type="caution">
    <text evidence="1">The sequence shown here is derived from an EMBL/GenBank/DDBJ whole genome shotgun (WGS) entry which is preliminary data.</text>
</comment>
<organism evidence="1 2">
    <name type="scientific">Cuspidothrix issatschenkoi CHARLIE-1</name>
    <dbReference type="NCBI Taxonomy" id="2052836"/>
    <lineage>
        <taxon>Bacteria</taxon>
        <taxon>Bacillati</taxon>
        <taxon>Cyanobacteriota</taxon>
        <taxon>Cyanophyceae</taxon>
        <taxon>Nostocales</taxon>
        <taxon>Aphanizomenonaceae</taxon>
        <taxon>Cuspidothrix</taxon>
    </lineage>
</organism>
<dbReference type="Proteomes" id="UP000239589">
    <property type="component" value="Unassembled WGS sequence"/>
</dbReference>
<accession>A0A2S6CS34</accession>
<evidence type="ECO:0000313" key="1">
    <source>
        <dbReference type="EMBL" id="PPJ62595.1"/>
    </source>
</evidence>
<dbReference type="AlphaFoldDB" id="A0A2S6CS34"/>
<keyword evidence="2" id="KW-1185">Reference proteome</keyword>
<evidence type="ECO:0000313" key="2">
    <source>
        <dbReference type="Proteomes" id="UP000239589"/>
    </source>
</evidence>
<dbReference type="OrthoDB" id="489460at2"/>
<protein>
    <submittedName>
        <fullName evidence="1">Uncharacterized protein</fullName>
    </submittedName>
</protein>
<proteinExistence type="predicted"/>
<sequence length="91" mass="10386">MEKIVIKDLYPAETETFIDDLEVTKKSIGIVLGGTFWGNYPHWGLNPGIYINTIYDGVNTISNTYEGAGNFHDNKIHTVDYSRTNNVRVYR</sequence>
<dbReference type="RefSeq" id="WP_104388531.1">
    <property type="nucleotide sequence ID" value="NZ_PGEM01000107.1"/>
</dbReference>
<reference evidence="1 2" key="1">
    <citation type="submission" date="2018-02" db="EMBL/GenBank/DDBJ databases">
        <title>Discovery of a pederin family compound in a non-symbiotic bloom-forming cyanobacterium.</title>
        <authorList>
            <person name="Kust A."/>
            <person name="Mares J."/>
            <person name="Jokela J."/>
            <person name="Urajova P."/>
            <person name="Hajek J."/>
            <person name="Saurav K."/>
            <person name="Voracova K."/>
            <person name="Fewer D.P."/>
            <person name="Haapaniemi E."/>
            <person name="Permi P."/>
            <person name="Rehakova K."/>
            <person name="Sivonen K."/>
            <person name="Hrouzek P."/>
        </authorList>
    </citation>
    <scope>NUCLEOTIDE SEQUENCE [LARGE SCALE GENOMIC DNA]</scope>
    <source>
        <strain evidence="1 2">CHARLIE-1</strain>
    </source>
</reference>